<dbReference type="GO" id="GO:0018493">
    <property type="term" value="F:formylmethanofuran dehydrogenase activity"/>
    <property type="evidence" value="ECO:0007669"/>
    <property type="project" value="InterPro"/>
</dbReference>
<dbReference type="InterPro" id="IPR050123">
    <property type="entry name" value="Prok_molybdopt-oxidoreductase"/>
</dbReference>
<dbReference type="NCBIfam" id="TIGR03129">
    <property type="entry name" value="one_C_dehyd_B"/>
    <property type="match status" value="1"/>
</dbReference>
<dbReference type="GO" id="GO:0003954">
    <property type="term" value="F:NADH dehydrogenase activity"/>
    <property type="evidence" value="ECO:0007669"/>
    <property type="project" value="TreeGrafter"/>
</dbReference>
<name>A0A520KW09_9EURY</name>
<dbReference type="EMBL" id="RXIL01000102">
    <property type="protein sequence ID" value="RZN68594.1"/>
    <property type="molecule type" value="Genomic_DNA"/>
</dbReference>
<dbReference type="PIRSF" id="PIRSF005646">
    <property type="entry name" value="FwdB"/>
    <property type="match status" value="1"/>
</dbReference>
<dbReference type="Gene3D" id="3.40.228.10">
    <property type="entry name" value="Dimethylsulfoxide Reductase, domain 2"/>
    <property type="match status" value="2"/>
</dbReference>
<proteinExistence type="predicted"/>
<dbReference type="InterPro" id="IPR016457">
    <property type="entry name" value="Formylmethanofuran_DH_bsu"/>
</dbReference>
<dbReference type="AlphaFoldDB" id="A0A520KW09"/>
<protein>
    <submittedName>
        <fullName evidence="3">Formylmethanofuran dehydrogenase subunit B</fullName>
    </submittedName>
</protein>
<dbReference type="GO" id="GO:0022904">
    <property type="term" value="P:respiratory electron transport chain"/>
    <property type="evidence" value="ECO:0007669"/>
    <property type="project" value="TreeGrafter"/>
</dbReference>
<keyword evidence="1" id="KW-0560">Oxidoreductase</keyword>
<reference evidence="3 4" key="1">
    <citation type="journal article" date="2019" name="Nat. Microbiol.">
        <title>Wide diversity of methane and short-chain alkane metabolisms in uncultured archaea.</title>
        <authorList>
            <person name="Borrel G."/>
            <person name="Adam P.S."/>
            <person name="McKay L.J."/>
            <person name="Chen L.X."/>
            <person name="Sierra-Garcia I.N."/>
            <person name="Sieber C.M."/>
            <person name="Letourneur Q."/>
            <person name="Ghozlane A."/>
            <person name="Andersen G.L."/>
            <person name="Li W.J."/>
            <person name="Hallam S.J."/>
            <person name="Muyzer G."/>
            <person name="de Oliveira V.M."/>
            <person name="Inskeep W.P."/>
            <person name="Banfield J.F."/>
            <person name="Gribaldo S."/>
        </authorList>
    </citation>
    <scope>NUCLEOTIDE SEQUENCE [LARGE SCALE GENOMIC DNA]</scope>
    <source>
        <strain evidence="3">NM1b</strain>
    </source>
</reference>
<sequence length="427" mass="47333">MIYENITCSVCGMACEDILVDIDDDHMNVENACLMGNAKLEELRSPHRIKEPYIDGKVAEWNEAIKMSADILKDATRPLLFIGSETSTEAMHVGIEMAQYLGGVVDSNATICHGPTVMGSQDAGKPSCTLGEVKNRADLVICWGSNPTESHPRHLSNFTLFPKGYFIRKGRMDRKLVVIDPRRTKTADIADLYIRIKPGYDYVVFNALSAAVRGQEVDENIGDMTDVSKDQIEELADIMKGANFGVIFAGLGVASSVRKNNNVRAVELLVRELNRYTKFSLLANRGHCNVAGFNQVCTWMTGFPFGVDFSRGYAYYNPGETTTVDLLDREEVDALLVVGAALASHLPRKVVKYMAKIPTVCIDLSHCPMTMLSNVVLPGVMDGAECEGTFYRIDDVPLRVKKFIDPPFNFTTSNEDTLKQIYTEVKK</sequence>
<dbReference type="PANTHER" id="PTHR43105">
    <property type="entry name" value="RESPIRATORY NITRATE REDUCTASE"/>
    <property type="match status" value="1"/>
</dbReference>
<dbReference type="Pfam" id="PF00384">
    <property type="entry name" value="Molybdopterin"/>
    <property type="match status" value="1"/>
</dbReference>
<dbReference type="GO" id="GO:0016020">
    <property type="term" value="C:membrane"/>
    <property type="evidence" value="ECO:0007669"/>
    <property type="project" value="TreeGrafter"/>
</dbReference>
<evidence type="ECO:0000313" key="3">
    <source>
        <dbReference type="EMBL" id="RZN68594.1"/>
    </source>
</evidence>
<evidence type="ECO:0000313" key="4">
    <source>
        <dbReference type="Proteomes" id="UP000320766"/>
    </source>
</evidence>
<feature type="domain" description="Molybdopterin oxidoreductase" evidence="2">
    <location>
        <begin position="48"/>
        <end position="409"/>
    </location>
</feature>
<dbReference type="PANTHER" id="PTHR43105:SF14">
    <property type="entry name" value="FORMATE DEHYDROGENASE H"/>
    <property type="match status" value="1"/>
</dbReference>
<dbReference type="InterPro" id="IPR006656">
    <property type="entry name" value="Mopterin_OxRdtase"/>
</dbReference>
<organism evidence="3 4">
    <name type="scientific">Candidatus Methanolliviera hydrocarbonicum</name>
    <dbReference type="NCBI Taxonomy" id="2491085"/>
    <lineage>
        <taxon>Archaea</taxon>
        <taxon>Methanobacteriati</taxon>
        <taxon>Methanobacteriota</taxon>
        <taxon>Candidatus Methanoliparia</taxon>
        <taxon>Candidatus Methanoliparales</taxon>
        <taxon>Candidatus Methanollivieraceae</taxon>
        <taxon>Candidatus Methanolliviera</taxon>
    </lineage>
</organism>
<dbReference type="CDD" id="cd02761">
    <property type="entry name" value="MopB_FmdB-FwdB"/>
    <property type="match status" value="1"/>
</dbReference>
<dbReference type="Proteomes" id="UP000320766">
    <property type="component" value="Unassembled WGS sequence"/>
</dbReference>
<dbReference type="SUPFAM" id="SSF53706">
    <property type="entry name" value="Formate dehydrogenase/DMSO reductase, domains 1-3"/>
    <property type="match status" value="1"/>
</dbReference>
<evidence type="ECO:0000259" key="2">
    <source>
        <dbReference type="Pfam" id="PF00384"/>
    </source>
</evidence>
<accession>A0A520KW09</accession>
<comment type="caution">
    <text evidence="3">The sequence shown here is derived from an EMBL/GenBank/DDBJ whole genome shotgun (WGS) entry which is preliminary data.</text>
</comment>
<gene>
    <name evidence="3" type="ORF">EF807_05670</name>
</gene>
<dbReference type="GO" id="GO:0015948">
    <property type="term" value="P:methanogenesis"/>
    <property type="evidence" value="ECO:0007669"/>
    <property type="project" value="InterPro"/>
</dbReference>
<dbReference type="Gene3D" id="3.40.50.740">
    <property type="match status" value="2"/>
</dbReference>
<evidence type="ECO:0000256" key="1">
    <source>
        <dbReference type="ARBA" id="ARBA00023002"/>
    </source>
</evidence>